<reference evidence="1 2" key="1">
    <citation type="submission" date="2014-02" db="EMBL/GenBank/DDBJ databases">
        <title>Single nucleus genome sequencing reveals high similarity among nuclei of an endomycorrhizal fungus.</title>
        <authorList>
            <person name="Lin K."/>
            <person name="Geurts R."/>
            <person name="Zhang Z."/>
            <person name="Limpens E."/>
            <person name="Saunders D.G."/>
            <person name="Mu D."/>
            <person name="Pang E."/>
            <person name="Cao H."/>
            <person name="Cha H."/>
            <person name="Lin T."/>
            <person name="Zhou Q."/>
            <person name="Shang Y."/>
            <person name="Li Y."/>
            <person name="Ivanov S."/>
            <person name="Sharma T."/>
            <person name="Velzen R.V."/>
            <person name="Ruijter N.D."/>
            <person name="Aanen D.K."/>
            <person name="Win J."/>
            <person name="Kamoun S."/>
            <person name="Bisseling T."/>
            <person name="Huang S."/>
        </authorList>
    </citation>
    <scope>NUCLEOTIDE SEQUENCE [LARGE SCALE GENOMIC DNA]</scope>
    <source>
        <strain evidence="2">DAOM197198w</strain>
    </source>
</reference>
<dbReference type="Proteomes" id="UP000022910">
    <property type="component" value="Unassembled WGS sequence"/>
</dbReference>
<dbReference type="EMBL" id="JEMT01010105">
    <property type="protein sequence ID" value="EXX77788.1"/>
    <property type="molecule type" value="Genomic_DNA"/>
</dbReference>
<comment type="caution">
    <text evidence="1">The sequence shown here is derived from an EMBL/GenBank/DDBJ whole genome shotgun (WGS) entry which is preliminary data.</text>
</comment>
<evidence type="ECO:0000313" key="2">
    <source>
        <dbReference type="Proteomes" id="UP000022910"/>
    </source>
</evidence>
<dbReference type="AlphaFoldDB" id="A0A015NER0"/>
<dbReference type="OrthoDB" id="2382986at2759"/>
<accession>A0A015NER0</accession>
<protein>
    <submittedName>
        <fullName evidence="1">Uncharacterized protein</fullName>
    </submittedName>
</protein>
<evidence type="ECO:0000313" key="1">
    <source>
        <dbReference type="EMBL" id="EXX77788.1"/>
    </source>
</evidence>
<organism evidence="1 2">
    <name type="scientific">Rhizophagus irregularis (strain DAOM 197198w)</name>
    <name type="common">Glomus intraradices</name>
    <dbReference type="NCBI Taxonomy" id="1432141"/>
    <lineage>
        <taxon>Eukaryota</taxon>
        <taxon>Fungi</taxon>
        <taxon>Fungi incertae sedis</taxon>
        <taxon>Mucoromycota</taxon>
        <taxon>Glomeromycotina</taxon>
        <taxon>Glomeromycetes</taxon>
        <taxon>Glomerales</taxon>
        <taxon>Glomeraceae</taxon>
        <taxon>Rhizophagus</taxon>
    </lineage>
</organism>
<gene>
    <name evidence="1" type="ORF">RirG_020680</name>
</gene>
<dbReference type="HOGENOM" id="CLU_1587378_0_0_1"/>
<name>A0A015NER0_RHIIW</name>
<proteinExistence type="predicted"/>
<keyword evidence="2" id="KW-1185">Reference proteome</keyword>
<sequence length="171" mass="20757">MHNMKRRRLEESERKQQLAKDKSLLTKHRINRIGWDMEERVLEPTAWKLAGVSSGRIEDVKTEEQRKKYNEIMYKAPCILKECTDEFHNFIVEYFLDMEFINEEYRKIFEEILLEKYRDKVNKVIQKKIVDLGESLNGEIIEEFEKRIKQIEYSSILPEVREGNEEYYTIN</sequence>